<dbReference type="NCBIfam" id="TIGR01994">
    <property type="entry name" value="SUF_scaf_2"/>
    <property type="match status" value="1"/>
</dbReference>
<reference evidence="2 3" key="1">
    <citation type="submission" date="2023-04" db="EMBL/GenBank/DDBJ databases">
        <title>A novel bacteria isolated from coastal sediment.</title>
        <authorList>
            <person name="Liu X.-J."/>
            <person name="Du Z.-J."/>
        </authorList>
    </citation>
    <scope>NUCLEOTIDE SEQUENCE [LARGE SCALE GENOMIC DNA]</scope>
    <source>
        <strain evidence="2 3">SDUM461004</strain>
    </source>
</reference>
<gene>
    <name evidence="2" type="ORF">QEH59_10940</name>
</gene>
<comment type="caution">
    <text evidence="2">The sequence shown here is derived from an EMBL/GenBank/DDBJ whole genome shotgun (WGS) entry which is preliminary data.</text>
</comment>
<dbReference type="Proteomes" id="UP001243717">
    <property type="component" value="Unassembled WGS sequence"/>
</dbReference>
<organism evidence="2 3">
    <name type="scientific">Thalassobacterium sedimentorum</name>
    <dbReference type="NCBI Taxonomy" id="3041258"/>
    <lineage>
        <taxon>Bacteria</taxon>
        <taxon>Pseudomonadati</taxon>
        <taxon>Verrucomicrobiota</taxon>
        <taxon>Opitutia</taxon>
        <taxon>Puniceicoccales</taxon>
        <taxon>Coraliomargaritaceae</taxon>
        <taxon>Thalassobacterium</taxon>
    </lineage>
</organism>
<feature type="domain" description="NIF system FeS cluster assembly NifU N-terminal" evidence="1">
    <location>
        <begin position="9"/>
        <end position="129"/>
    </location>
</feature>
<protein>
    <submittedName>
        <fullName evidence="2">SUF system NifU family Fe-S cluster assembly protein</fullName>
    </submittedName>
</protein>
<accession>A0ABU1AJE9</accession>
<evidence type="ECO:0000259" key="1">
    <source>
        <dbReference type="Pfam" id="PF01592"/>
    </source>
</evidence>
<keyword evidence="3" id="KW-1185">Reference proteome</keyword>
<sequence length="150" mass="16371">MSDDLHELYQSIILDHNKRPRHYGALTEATHQAEGYNPLCGDKITVFLRIVNDRIEAIQFEAACCAICKSSASMMTEALFGQSVVEGESIRSGLSRILNSNTDSSPGLETAGELASLAGVRKFPARIKCATLPWHTYQAALRGEAKTVSE</sequence>
<evidence type="ECO:0000313" key="3">
    <source>
        <dbReference type="Proteomes" id="UP001243717"/>
    </source>
</evidence>
<evidence type="ECO:0000313" key="2">
    <source>
        <dbReference type="EMBL" id="MDQ8194945.1"/>
    </source>
</evidence>
<dbReference type="RefSeq" id="WP_308985407.1">
    <property type="nucleotide sequence ID" value="NZ_JARXIC010000016.1"/>
</dbReference>
<dbReference type="EMBL" id="JARXIC010000016">
    <property type="protein sequence ID" value="MDQ8194945.1"/>
    <property type="molecule type" value="Genomic_DNA"/>
</dbReference>
<dbReference type="Gene3D" id="3.90.1010.10">
    <property type="match status" value="1"/>
</dbReference>
<dbReference type="CDD" id="cd06664">
    <property type="entry name" value="IscU_like"/>
    <property type="match status" value="1"/>
</dbReference>
<dbReference type="Pfam" id="PF01592">
    <property type="entry name" value="NifU_N"/>
    <property type="match status" value="1"/>
</dbReference>
<proteinExistence type="predicted"/>
<dbReference type="PANTHER" id="PTHR10093">
    <property type="entry name" value="IRON-SULFUR CLUSTER ASSEMBLY ENZYME NIFU HOMOLOG"/>
    <property type="match status" value="1"/>
</dbReference>
<name>A0ABU1AJE9_9BACT</name>
<dbReference type="SUPFAM" id="SSF82649">
    <property type="entry name" value="SufE/NifU"/>
    <property type="match status" value="1"/>
</dbReference>
<dbReference type="InterPro" id="IPR002871">
    <property type="entry name" value="NIF_FeS_clus_asmbl_NifU_N"/>
</dbReference>